<organism evidence="1 2">
    <name type="scientific">Moniliophthora roreri</name>
    <name type="common">Frosty pod rot fungus</name>
    <name type="synonym">Monilia roreri</name>
    <dbReference type="NCBI Taxonomy" id="221103"/>
    <lineage>
        <taxon>Eukaryota</taxon>
        <taxon>Fungi</taxon>
        <taxon>Dikarya</taxon>
        <taxon>Basidiomycota</taxon>
        <taxon>Agaricomycotina</taxon>
        <taxon>Agaricomycetes</taxon>
        <taxon>Agaricomycetidae</taxon>
        <taxon>Agaricales</taxon>
        <taxon>Marasmiineae</taxon>
        <taxon>Marasmiaceae</taxon>
        <taxon>Moniliophthora</taxon>
    </lineage>
</organism>
<gene>
    <name evidence="1" type="ORF">WG66_6396</name>
</gene>
<dbReference type="Proteomes" id="UP000054988">
    <property type="component" value="Unassembled WGS sequence"/>
</dbReference>
<name>A0A0W0FXF3_MONRR</name>
<evidence type="ECO:0000313" key="2">
    <source>
        <dbReference type="Proteomes" id="UP000054988"/>
    </source>
</evidence>
<accession>A0A0W0FXF3</accession>
<evidence type="ECO:0000313" key="1">
    <source>
        <dbReference type="EMBL" id="KTB41024.1"/>
    </source>
</evidence>
<proteinExistence type="predicted"/>
<comment type="caution">
    <text evidence="1">The sequence shown here is derived from an EMBL/GenBank/DDBJ whole genome shotgun (WGS) entry which is preliminary data.</text>
</comment>
<protein>
    <submittedName>
        <fullName evidence="1">Uncharacterized protein</fullName>
    </submittedName>
</protein>
<dbReference type="AlphaFoldDB" id="A0A0W0FXF3"/>
<sequence length="570" mass="65679">MAFSGVSDPNIEGDAVNIVQGDQNNHHITAEIIHIHGSSAMSSIERTEYDEFEYVKRGHIYKLKEIAMVEGELDYESQDCRAEELEVTKTVYTAQIHGMRESTFTALTYRGKDAELVWKRDFLRFARAEHTTSVQLFGLNRSQIPTLIFYEELIPLGQICRREHFWTTIRLGYSVLHQLSCHSDELWLDSRNGRICSGPVGPQTDVRWVPVPVPVVMPPDPDLLKDHLAFRQLLQLQRESGSRLDNYVISVASDYWMSHSTTFRWLHPNLDCSRLFFNLATCQPNEPFLPDHRLPQSESIDDVVGAVQQLRFDTVYSSSGKAIARCPRLNTRYFVQFSCIDHLEADVSCFIESGLPCFKVIPACQSDVIQRITITFHVSLSSDLDNAWLCQAASILHNEASDEPDYLHMVMPDIKLSGSIEGFLLQDPNKPSDDCVRPIYLFLHSPFKNSWSDLASWANGRSHYWSYDKNGESEIPGYECDLMGLPRTFEPHVELYCKTWPKYINDAMRNWQMARGFDPRTTDFARYLGYEPFEILEHRSRREEVAEKPQSRRKWFWEAGDDADFSAFAI</sequence>
<reference evidence="1 2" key="1">
    <citation type="submission" date="2015-12" db="EMBL/GenBank/DDBJ databases">
        <title>Draft genome sequence of Moniliophthora roreri, the causal agent of frosty pod rot of cacao.</title>
        <authorList>
            <person name="Aime M.C."/>
            <person name="Diaz-Valderrama J.R."/>
            <person name="Kijpornyongpan T."/>
            <person name="Phillips-Mora W."/>
        </authorList>
    </citation>
    <scope>NUCLEOTIDE SEQUENCE [LARGE SCALE GENOMIC DNA]</scope>
    <source>
        <strain evidence="1 2">MCA 2952</strain>
    </source>
</reference>
<dbReference type="EMBL" id="LATX01001521">
    <property type="protein sequence ID" value="KTB41024.1"/>
    <property type="molecule type" value="Genomic_DNA"/>
</dbReference>